<comment type="similarity">
    <text evidence="1 9 10">Belongs to the peptidase A8 family.</text>
</comment>
<protein>
    <recommendedName>
        <fullName evidence="9">Lipoprotein signal peptidase</fullName>
        <ecNumber evidence="9">3.4.23.36</ecNumber>
    </recommendedName>
    <alternativeName>
        <fullName evidence="9">Prolipoprotein signal peptidase</fullName>
    </alternativeName>
    <alternativeName>
        <fullName evidence="9">Signal peptidase II</fullName>
        <shortName evidence="9">SPase II</shortName>
    </alternativeName>
</protein>
<feature type="transmembrane region" description="Helical" evidence="9">
    <location>
        <begin position="93"/>
        <end position="111"/>
    </location>
</feature>
<keyword evidence="7 9" id="KW-1133">Transmembrane helix</keyword>
<evidence type="ECO:0000256" key="1">
    <source>
        <dbReference type="ARBA" id="ARBA00006139"/>
    </source>
</evidence>
<proteinExistence type="inferred from homology"/>
<dbReference type="GO" id="GO:0004190">
    <property type="term" value="F:aspartic-type endopeptidase activity"/>
    <property type="evidence" value="ECO:0007669"/>
    <property type="project" value="UniProtKB-UniRule"/>
</dbReference>
<dbReference type="UniPathway" id="UPA00665"/>
<dbReference type="PANTHER" id="PTHR33695">
    <property type="entry name" value="LIPOPROTEIN SIGNAL PEPTIDASE"/>
    <property type="match status" value="1"/>
</dbReference>
<keyword evidence="6 9" id="KW-0378">Hydrolase</keyword>
<evidence type="ECO:0000256" key="10">
    <source>
        <dbReference type="RuleBase" id="RU004181"/>
    </source>
</evidence>
<keyword evidence="2 9" id="KW-1003">Cell membrane</keyword>
<keyword evidence="4 9" id="KW-0812">Transmembrane</keyword>
<evidence type="ECO:0000256" key="3">
    <source>
        <dbReference type="ARBA" id="ARBA00022670"/>
    </source>
</evidence>
<organism evidence="11">
    <name type="scientific">Desulfobacca acetoxidans</name>
    <dbReference type="NCBI Taxonomy" id="60893"/>
    <lineage>
        <taxon>Bacteria</taxon>
        <taxon>Pseudomonadati</taxon>
        <taxon>Thermodesulfobacteriota</taxon>
        <taxon>Desulfobaccia</taxon>
        <taxon>Desulfobaccales</taxon>
        <taxon>Desulfobaccaceae</taxon>
        <taxon>Desulfobacca</taxon>
    </lineage>
</organism>
<dbReference type="InterPro" id="IPR001872">
    <property type="entry name" value="Peptidase_A8"/>
</dbReference>
<evidence type="ECO:0000256" key="4">
    <source>
        <dbReference type="ARBA" id="ARBA00022692"/>
    </source>
</evidence>
<comment type="function">
    <text evidence="9">This protein specifically catalyzes the removal of signal peptides from prolipoproteins.</text>
</comment>
<comment type="caution">
    <text evidence="9">Lacks conserved residue(s) required for the propagation of feature annotation.</text>
</comment>
<evidence type="ECO:0000313" key="11">
    <source>
        <dbReference type="EMBL" id="HGS05861.1"/>
    </source>
</evidence>
<dbReference type="EC" id="3.4.23.36" evidence="9"/>
<feature type="active site" evidence="9">
    <location>
        <position position="121"/>
    </location>
</feature>
<sequence length="166" mass="18596">MRRKLTVFLPLLVVGVALDQLTKVLMAEWLTLGGQYPVIKGFFNLVHIRNRGAAFGLLSNFSPEFAWVFFIATTTVVLAVVAYLWWRLSEDQTLALWGYSLIFTGAVGNLIDRVRLGEVIDFIDLYLGRYHWPAFNVADSLVCVGAGLLVVALFKEETHPDASHSH</sequence>
<dbReference type="GO" id="GO:0005886">
    <property type="term" value="C:plasma membrane"/>
    <property type="evidence" value="ECO:0007669"/>
    <property type="project" value="UniProtKB-SubCell"/>
</dbReference>
<dbReference type="Pfam" id="PF01252">
    <property type="entry name" value="Peptidase_A8"/>
    <property type="match status" value="1"/>
</dbReference>
<reference evidence="11" key="1">
    <citation type="journal article" date="2020" name="mSystems">
        <title>Genome- and Community-Level Interaction Insights into Carbon Utilization and Element Cycling Functions of Hydrothermarchaeota in Hydrothermal Sediment.</title>
        <authorList>
            <person name="Zhou Z."/>
            <person name="Liu Y."/>
            <person name="Xu W."/>
            <person name="Pan J."/>
            <person name="Luo Z.H."/>
            <person name="Li M."/>
        </authorList>
    </citation>
    <scope>NUCLEOTIDE SEQUENCE [LARGE SCALE GENOMIC DNA]</scope>
    <source>
        <strain evidence="11">SpSt-548</strain>
    </source>
</reference>
<dbReference type="PANTHER" id="PTHR33695:SF1">
    <property type="entry name" value="LIPOPROTEIN SIGNAL PEPTIDASE"/>
    <property type="match status" value="1"/>
</dbReference>
<evidence type="ECO:0000256" key="8">
    <source>
        <dbReference type="ARBA" id="ARBA00023136"/>
    </source>
</evidence>
<comment type="subcellular location">
    <subcellularLocation>
        <location evidence="9">Cell membrane</location>
        <topology evidence="9">Multi-pass membrane protein</topology>
    </subcellularLocation>
</comment>
<evidence type="ECO:0000256" key="6">
    <source>
        <dbReference type="ARBA" id="ARBA00022801"/>
    </source>
</evidence>
<dbReference type="EMBL" id="DSXI01000538">
    <property type="protein sequence ID" value="HGS05861.1"/>
    <property type="molecule type" value="Genomic_DNA"/>
</dbReference>
<accession>A0A7V4G9L4</accession>
<dbReference type="AlphaFoldDB" id="A0A7V4G9L4"/>
<keyword evidence="8 9" id="KW-0472">Membrane</keyword>
<comment type="catalytic activity">
    <reaction evidence="9">
        <text>Release of signal peptides from bacterial membrane prolipoproteins. Hydrolyzes -Xaa-Yaa-Zaa-|-(S,diacylglyceryl)Cys-, in which Xaa is hydrophobic (preferably Leu), and Yaa (Ala or Ser) and Zaa (Gly or Ala) have small, neutral side chains.</text>
        <dbReference type="EC" id="3.4.23.36"/>
    </reaction>
</comment>
<feature type="transmembrane region" description="Helical" evidence="9">
    <location>
        <begin position="65"/>
        <end position="86"/>
    </location>
</feature>
<feature type="transmembrane region" description="Helical" evidence="9">
    <location>
        <begin position="131"/>
        <end position="154"/>
    </location>
</feature>
<evidence type="ECO:0000256" key="2">
    <source>
        <dbReference type="ARBA" id="ARBA00022475"/>
    </source>
</evidence>
<keyword evidence="5 9" id="KW-0064">Aspartyl protease</keyword>
<comment type="caution">
    <text evidence="11">The sequence shown here is derived from an EMBL/GenBank/DDBJ whole genome shotgun (WGS) entry which is preliminary data.</text>
</comment>
<feature type="active site" evidence="9">
    <location>
        <position position="139"/>
    </location>
</feature>
<keyword evidence="3 9" id="KW-0645">Protease</keyword>
<evidence type="ECO:0000256" key="5">
    <source>
        <dbReference type="ARBA" id="ARBA00022750"/>
    </source>
</evidence>
<gene>
    <name evidence="9 11" type="primary">lspA</name>
    <name evidence="11" type="ORF">ENT08_09060</name>
</gene>
<evidence type="ECO:0000256" key="9">
    <source>
        <dbReference type="HAMAP-Rule" id="MF_00161"/>
    </source>
</evidence>
<name>A0A7V4G9L4_9BACT</name>
<dbReference type="PRINTS" id="PR00781">
    <property type="entry name" value="LIPOSIGPTASE"/>
</dbReference>
<evidence type="ECO:0000256" key="7">
    <source>
        <dbReference type="ARBA" id="ARBA00022989"/>
    </source>
</evidence>
<dbReference type="HAMAP" id="MF_00161">
    <property type="entry name" value="LspA"/>
    <property type="match status" value="1"/>
</dbReference>
<comment type="pathway">
    <text evidence="9">Protein modification; lipoprotein biosynthesis (signal peptide cleavage).</text>
</comment>
<dbReference type="GO" id="GO:0006508">
    <property type="term" value="P:proteolysis"/>
    <property type="evidence" value="ECO:0007669"/>
    <property type="project" value="UniProtKB-KW"/>
</dbReference>
<dbReference type="NCBIfam" id="TIGR00077">
    <property type="entry name" value="lspA"/>
    <property type="match status" value="1"/>
</dbReference>